<dbReference type="CTD" id="31212"/>
<gene>
    <name evidence="6" type="primary">LOC105365838</name>
</gene>
<dbReference type="InterPro" id="IPR002088">
    <property type="entry name" value="Prenyl_trans_a"/>
</dbReference>
<evidence type="ECO:0000313" key="6">
    <source>
        <dbReference type="RefSeq" id="XP_011502398.1"/>
    </source>
</evidence>
<dbReference type="SUPFAM" id="SSF48439">
    <property type="entry name" value="Protein prenylyltransferase"/>
    <property type="match status" value="1"/>
</dbReference>
<comment type="similarity">
    <text evidence="1">Belongs to the protein prenyltransferase subunit alpha family.</text>
</comment>
<keyword evidence="2" id="KW-0637">Prenyltransferase</keyword>
<name>A0AAJ6YQK3_9HYME</name>
<keyword evidence="5" id="KW-1185">Reference proteome</keyword>
<reference evidence="6" key="1">
    <citation type="submission" date="2025-08" db="UniProtKB">
        <authorList>
            <consortium name="RefSeq"/>
        </authorList>
    </citation>
    <scope>IDENTIFICATION</scope>
</reference>
<dbReference type="GeneID" id="105365838"/>
<evidence type="ECO:0000256" key="3">
    <source>
        <dbReference type="ARBA" id="ARBA00022679"/>
    </source>
</evidence>
<dbReference type="Proteomes" id="UP000695007">
    <property type="component" value="Unplaced"/>
</dbReference>
<dbReference type="AlphaFoldDB" id="A0AAJ6YQK3"/>
<sequence>MQEDVFPAAEKILSDVENIFKKDIDLTSFEIIPVEDNQNKSPVLHDNNSLGLASWCIRPLFCYVYNRLFDLRLNQCRREHSTVISKWLLGALLLNPDILTFWNMRRQFIRNGKLDPMEELRFVNIVLYYKAKCFEAFSYRRWILKLLLFKNQDAIHKIELLFRNEIQISSMAANRYSNNCHAWNHRKYIISMFETVCISVFGSLLDKEWEESTSWCNSHVSDYSGYDYRQFLLKRLLLRKRRYDQTKICSNVLEKRRDIIIKFVQNALHDYNNVFLHTNSYENILNLLHGVNFTKYSEVTFEQTLINLSYWVEDCIINTKLLQTFSGHETLWYHRRFLVSSLLALNNSYTNFFLYKIENLNSTVATTNISKSLLEIALKMQNKDLIDVAKRISFIKPYCAR</sequence>
<dbReference type="PANTHER" id="PTHR11129">
    <property type="entry name" value="PROTEIN FARNESYLTRANSFERASE ALPHA SUBUNIT/RAB GERANYLGERANYL TRANSFERASE ALPHA SUBUNIT"/>
    <property type="match status" value="1"/>
</dbReference>
<evidence type="ECO:0000256" key="1">
    <source>
        <dbReference type="ARBA" id="ARBA00006734"/>
    </source>
</evidence>
<accession>A0AAJ6YQK3</accession>
<dbReference type="RefSeq" id="XP_011502398.1">
    <property type="nucleotide sequence ID" value="XM_011504096.1"/>
</dbReference>
<dbReference type="GO" id="GO:0008318">
    <property type="term" value="F:protein prenyltransferase activity"/>
    <property type="evidence" value="ECO:0007669"/>
    <property type="project" value="InterPro"/>
</dbReference>
<dbReference type="Gene3D" id="1.25.40.120">
    <property type="entry name" value="Protein prenylyltransferase"/>
    <property type="match status" value="1"/>
</dbReference>
<evidence type="ECO:0000313" key="5">
    <source>
        <dbReference type="Proteomes" id="UP000695007"/>
    </source>
</evidence>
<keyword evidence="4" id="KW-0677">Repeat</keyword>
<dbReference type="Pfam" id="PF01239">
    <property type="entry name" value="PPTA"/>
    <property type="match status" value="4"/>
</dbReference>
<protein>
    <submittedName>
        <fullName evidence="6">Protein prenyltransferase alpha subunit repeat-containing protein 1-A</fullName>
    </submittedName>
</protein>
<proteinExistence type="inferred from homology"/>
<organism evidence="5 6">
    <name type="scientific">Ceratosolen solmsi marchali</name>
    <dbReference type="NCBI Taxonomy" id="326594"/>
    <lineage>
        <taxon>Eukaryota</taxon>
        <taxon>Metazoa</taxon>
        <taxon>Ecdysozoa</taxon>
        <taxon>Arthropoda</taxon>
        <taxon>Hexapoda</taxon>
        <taxon>Insecta</taxon>
        <taxon>Pterygota</taxon>
        <taxon>Neoptera</taxon>
        <taxon>Endopterygota</taxon>
        <taxon>Hymenoptera</taxon>
        <taxon>Apocrita</taxon>
        <taxon>Proctotrupomorpha</taxon>
        <taxon>Chalcidoidea</taxon>
        <taxon>Agaonidae</taxon>
        <taxon>Agaoninae</taxon>
        <taxon>Ceratosolen</taxon>
    </lineage>
</organism>
<dbReference type="PANTHER" id="PTHR11129:SF3">
    <property type="entry name" value="PROTEIN PRENYLTRANSFERASE ALPHA SUBUNIT REPEAT-CONTAINING PROTEIN 1"/>
    <property type="match status" value="1"/>
</dbReference>
<evidence type="ECO:0000256" key="4">
    <source>
        <dbReference type="ARBA" id="ARBA00022737"/>
    </source>
</evidence>
<dbReference type="KEGG" id="csol:105365838"/>
<evidence type="ECO:0000256" key="2">
    <source>
        <dbReference type="ARBA" id="ARBA00022602"/>
    </source>
</evidence>
<dbReference type="GO" id="GO:0005737">
    <property type="term" value="C:cytoplasm"/>
    <property type="evidence" value="ECO:0007669"/>
    <property type="project" value="TreeGrafter"/>
</dbReference>
<dbReference type="PROSITE" id="PS51147">
    <property type="entry name" value="PFTA"/>
    <property type="match status" value="1"/>
</dbReference>
<keyword evidence="3" id="KW-0808">Transferase</keyword>